<feature type="region of interest" description="Disordered" evidence="1">
    <location>
        <begin position="524"/>
        <end position="546"/>
    </location>
</feature>
<protein>
    <submittedName>
        <fullName evidence="3">Chitin binding Peritrophin-A domain</fullName>
    </submittedName>
</protein>
<dbReference type="Proteomes" id="UP001458880">
    <property type="component" value="Unassembled WGS sequence"/>
</dbReference>
<accession>A0AAW1NKC1</accession>
<evidence type="ECO:0000313" key="4">
    <source>
        <dbReference type="Proteomes" id="UP001458880"/>
    </source>
</evidence>
<dbReference type="Gene3D" id="2.170.140.10">
    <property type="entry name" value="Chitin binding domain"/>
    <property type="match status" value="1"/>
</dbReference>
<dbReference type="SMART" id="SM00494">
    <property type="entry name" value="ChtBD2"/>
    <property type="match status" value="1"/>
</dbReference>
<gene>
    <name evidence="3" type="ORF">QE152_g682</name>
</gene>
<comment type="caution">
    <text evidence="3">The sequence shown here is derived from an EMBL/GenBank/DDBJ whole genome shotgun (WGS) entry which is preliminary data.</text>
</comment>
<dbReference type="InterPro" id="IPR036508">
    <property type="entry name" value="Chitin-bd_dom_sf"/>
</dbReference>
<feature type="region of interest" description="Disordered" evidence="1">
    <location>
        <begin position="562"/>
        <end position="595"/>
    </location>
</feature>
<dbReference type="Pfam" id="PF01607">
    <property type="entry name" value="CBM_14"/>
    <property type="match status" value="1"/>
</dbReference>
<reference evidence="3 4" key="1">
    <citation type="journal article" date="2024" name="BMC Genomics">
        <title>De novo assembly and annotation of Popillia japonica's genome with initial clues to its potential as an invasive pest.</title>
        <authorList>
            <person name="Cucini C."/>
            <person name="Boschi S."/>
            <person name="Funari R."/>
            <person name="Cardaioli E."/>
            <person name="Iannotti N."/>
            <person name="Marturano G."/>
            <person name="Paoli F."/>
            <person name="Bruttini M."/>
            <person name="Carapelli A."/>
            <person name="Frati F."/>
            <person name="Nardi F."/>
        </authorList>
    </citation>
    <scope>NUCLEOTIDE SEQUENCE [LARGE SCALE GENOMIC DNA]</scope>
    <source>
        <strain evidence="3">DMR45628</strain>
    </source>
</reference>
<feature type="domain" description="Chitin-binding type-2" evidence="2">
    <location>
        <begin position="419"/>
        <end position="478"/>
    </location>
</feature>
<dbReference type="GO" id="GO:0005576">
    <property type="term" value="C:extracellular region"/>
    <property type="evidence" value="ECO:0007669"/>
    <property type="project" value="InterPro"/>
</dbReference>
<dbReference type="PROSITE" id="PS50940">
    <property type="entry name" value="CHIT_BIND_II"/>
    <property type="match status" value="1"/>
</dbReference>
<keyword evidence="4" id="KW-1185">Reference proteome</keyword>
<proteinExistence type="predicted"/>
<organism evidence="3 4">
    <name type="scientific">Popillia japonica</name>
    <name type="common">Japanese beetle</name>
    <dbReference type="NCBI Taxonomy" id="7064"/>
    <lineage>
        <taxon>Eukaryota</taxon>
        <taxon>Metazoa</taxon>
        <taxon>Ecdysozoa</taxon>
        <taxon>Arthropoda</taxon>
        <taxon>Hexapoda</taxon>
        <taxon>Insecta</taxon>
        <taxon>Pterygota</taxon>
        <taxon>Neoptera</taxon>
        <taxon>Endopterygota</taxon>
        <taxon>Coleoptera</taxon>
        <taxon>Polyphaga</taxon>
        <taxon>Scarabaeiformia</taxon>
        <taxon>Scarabaeidae</taxon>
        <taxon>Rutelinae</taxon>
        <taxon>Popillia</taxon>
    </lineage>
</organism>
<dbReference type="InterPro" id="IPR002557">
    <property type="entry name" value="Chitin-bd_dom"/>
</dbReference>
<evidence type="ECO:0000256" key="1">
    <source>
        <dbReference type="SAM" id="MobiDB-lite"/>
    </source>
</evidence>
<dbReference type="PANTHER" id="PTHR22933">
    <property type="entry name" value="FI18007P1-RELATED"/>
    <property type="match status" value="1"/>
</dbReference>
<name>A0AAW1NKC1_POPJA</name>
<dbReference type="AlphaFoldDB" id="A0AAW1NKC1"/>
<dbReference type="SUPFAM" id="SSF57625">
    <property type="entry name" value="Invertebrate chitin-binding proteins"/>
    <property type="match status" value="1"/>
</dbReference>
<dbReference type="InterPro" id="IPR052976">
    <property type="entry name" value="Scoloptoxin-like"/>
</dbReference>
<sequence length="595" mass="69457">MMDHTRLCRLVWIAYLLIDLITVISAITTTHYNKPHEDVKEQEDYLNASQLPAAERHKRLLPYMNFYLRQPYNQPNPQRYRILVGKQNPPVNKFNQVVRVNIQPPQPLRQHIIKTQYTPFSETNAIPGPFLPMKPYQQNPQPNFNEIYEKLLQLKYSQENPYNPYEQSGVNYVRDPPKTIVQTYTPTQVDVPPPQRYQQNYQTIQIRKPIIILGPKQPDIDEKQRIFEEQLRIYEDQQQTYQNEQKFLNEQQRQPQKYLVYAPNLPQQHNHYAPVIQEYEQPQPPRYEPLIQVTPPKEIQNFEPTTEVTATTQEYHPITESPDNLGLILRNLQASNTLPQNLSPENIDNSIKTLVKILNMLRKHQRLSKKPIVVPEQDQDEPQNIDTITQTFPGDTVEGGTPGKPGIDYPALANIPQTSFSCKTQRYKGFFGDPDTNCQVWHYCDFNGGQASFLCPNGTIFSQVALTCDWWYNVKCASTAQLYVLNERLYKYILPFSPKFPEDYSGPLVDRYLALKFQEMEEKMKKQRKKSKEANKDDQNKNAAMKTARRRMTLKWTMLTSFRGKTRKTGKMSNSKEITLGDPSDKILQNKTGKN</sequence>
<dbReference type="GO" id="GO:0008061">
    <property type="term" value="F:chitin binding"/>
    <property type="evidence" value="ECO:0007669"/>
    <property type="project" value="InterPro"/>
</dbReference>
<evidence type="ECO:0000313" key="3">
    <source>
        <dbReference type="EMBL" id="KAK9758427.1"/>
    </source>
</evidence>
<evidence type="ECO:0000259" key="2">
    <source>
        <dbReference type="PROSITE" id="PS50940"/>
    </source>
</evidence>
<dbReference type="EMBL" id="JASPKY010000003">
    <property type="protein sequence ID" value="KAK9758427.1"/>
    <property type="molecule type" value="Genomic_DNA"/>
</dbReference>
<dbReference type="PANTHER" id="PTHR22933:SF18">
    <property type="match status" value="1"/>
</dbReference>